<dbReference type="GO" id="GO:0005743">
    <property type="term" value="C:mitochondrial inner membrane"/>
    <property type="evidence" value="ECO:0007669"/>
    <property type="project" value="UniProtKB-SubCell"/>
</dbReference>
<evidence type="ECO:0000256" key="2">
    <source>
        <dbReference type="ARBA" id="ARBA00022448"/>
    </source>
</evidence>
<dbReference type="PANTHER" id="PTHR12219">
    <property type="entry name" value="NADH-UBIQUINONE OXIDOREDUCTASE"/>
    <property type="match status" value="1"/>
</dbReference>
<dbReference type="FunFam" id="3.30.160.190:FF:000001">
    <property type="entry name" value="NADH-ubiquinone oxidoreductase 21 kDa subunit mitochondrial"/>
    <property type="match status" value="1"/>
</dbReference>
<dbReference type="Pfam" id="PF04800">
    <property type="entry name" value="NDUS4"/>
    <property type="match status" value="1"/>
</dbReference>
<keyword evidence="3 9" id="KW-0679">Respiratory chain</keyword>
<evidence type="ECO:0000256" key="5">
    <source>
        <dbReference type="ARBA" id="ARBA00022946"/>
    </source>
</evidence>
<keyword evidence="11" id="KW-1185">Reference proteome</keyword>
<evidence type="ECO:0000256" key="7">
    <source>
        <dbReference type="ARBA" id="ARBA00023128"/>
    </source>
</evidence>
<comment type="subcellular location">
    <subcellularLocation>
        <location evidence="9">Mitochondrion inner membrane</location>
        <topology evidence="9">Peripheral membrane protein</topology>
        <orientation evidence="9">Matrix side</orientation>
    </subcellularLocation>
</comment>
<dbReference type="InterPro" id="IPR006885">
    <property type="entry name" value="NADH_UbQ_FeS_4_mit-like"/>
</dbReference>
<evidence type="ECO:0000256" key="4">
    <source>
        <dbReference type="ARBA" id="ARBA00022792"/>
    </source>
</evidence>
<name>A0AAD7P1G0_9AGAR</name>
<gene>
    <name evidence="10" type="ORF">B0H16DRAFT_1492733</name>
</gene>
<evidence type="ECO:0000256" key="3">
    <source>
        <dbReference type="ARBA" id="ARBA00022660"/>
    </source>
</evidence>
<evidence type="ECO:0000313" key="10">
    <source>
        <dbReference type="EMBL" id="KAJ7784499.1"/>
    </source>
</evidence>
<keyword evidence="8 9" id="KW-0472">Membrane</keyword>
<comment type="function">
    <text evidence="9">Accessory subunit of the mitochondrial membrane respiratory chain NADH dehydrogenase (Complex I), that is believed not to be involved in catalysis. Complex I functions in the transfer of electrons from NADH to the respiratory chain. The immediate electron acceptor for the enzyme is believed to be ubiquinone.</text>
</comment>
<evidence type="ECO:0000256" key="8">
    <source>
        <dbReference type="ARBA" id="ARBA00023136"/>
    </source>
</evidence>
<keyword evidence="6 9" id="KW-0249">Electron transport</keyword>
<evidence type="ECO:0000313" key="11">
    <source>
        <dbReference type="Proteomes" id="UP001215598"/>
    </source>
</evidence>
<evidence type="ECO:0000256" key="6">
    <source>
        <dbReference type="ARBA" id="ARBA00022982"/>
    </source>
</evidence>
<keyword evidence="7 9" id="KW-0496">Mitochondrion</keyword>
<sequence>MLLRACKLQAIPISRRVAPSLLRRSLATESTPNASPTLTRDEILQQRLRRYNDTLGRILQTDPNESFDVEPLTLESLSETERESVNEWLADLEQDESFEVEPLALDSLSQSERELANEWLPDQDNVAPTADIAAVSAEAEAPTDVVPAESAGILPADVISGAPSQLRHRSVRVYQATRNTMQSGGAKGERWRIDWDILQGGGRWENPLMGWASSADYMQGTRLTFKSQEDAIHFAKKQGWDYYVQSPTVKRIPPKNYSENYLYRANKLRIAKTK</sequence>
<dbReference type="Proteomes" id="UP001215598">
    <property type="component" value="Unassembled WGS sequence"/>
</dbReference>
<accession>A0AAD7P1G0</accession>
<keyword evidence="4 9" id="KW-0999">Mitochondrion inner membrane</keyword>
<reference evidence="10" key="1">
    <citation type="submission" date="2023-03" db="EMBL/GenBank/DDBJ databases">
        <title>Massive genome expansion in bonnet fungi (Mycena s.s.) driven by repeated elements and novel gene families across ecological guilds.</title>
        <authorList>
            <consortium name="Lawrence Berkeley National Laboratory"/>
            <person name="Harder C.B."/>
            <person name="Miyauchi S."/>
            <person name="Viragh M."/>
            <person name="Kuo A."/>
            <person name="Thoen E."/>
            <person name="Andreopoulos B."/>
            <person name="Lu D."/>
            <person name="Skrede I."/>
            <person name="Drula E."/>
            <person name="Henrissat B."/>
            <person name="Morin E."/>
            <person name="Kohler A."/>
            <person name="Barry K."/>
            <person name="LaButti K."/>
            <person name="Morin E."/>
            <person name="Salamov A."/>
            <person name="Lipzen A."/>
            <person name="Mereny Z."/>
            <person name="Hegedus B."/>
            <person name="Baldrian P."/>
            <person name="Stursova M."/>
            <person name="Weitz H."/>
            <person name="Taylor A."/>
            <person name="Grigoriev I.V."/>
            <person name="Nagy L.G."/>
            <person name="Martin F."/>
            <person name="Kauserud H."/>
        </authorList>
    </citation>
    <scope>NUCLEOTIDE SEQUENCE</scope>
    <source>
        <strain evidence="10">CBHHK182m</strain>
    </source>
</reference>
<evidence type="ECO:0000256" key="9">
    <source>
        <dbReference type="RuleBase" id="RU367010"/>
    </source>
</evidence>
<keyword evidence="2 9" id="KW-0813">Transport</keyword>
<dbReference type="GO" id="GO:0022900">
    <property type="term" value="P:electron transport chain"/>
    <property type="evidence" value="ECO:0007669"/>
    <property type="project" value="InterPro"/>
</dbReference>
<keyword evidence="5 9" id="KW-0809">Transit peptide</keyword>
<dbReference type="EMBL" id="JARKIB010000002">
    <property type="protein sequence ID" value="KAJ7784499.1"/>
    <property type="molecule type" value="Genomic_DNA"/>
</dbReference>
<organism evidence="10 11">
    <name type="scientific">Mycena metata</name>
    <dbReference type="NCBI Taxonomy" id="1033252"/>
    <lineage>
        <taxon>Eukaryota</taxon>
        <taxon>Fungi</taxon>
        <taxon>Dikarya</taxon>
        <taxon>Basidiomycota</taxon>
        <taxon>Agaricomycotina</taxon>
        <taxon>Agaricomycetes</taxon>
        <taxon>Agaricomycetidae</taxon>
        <taxon>Agaricales</taxon>
        <taxon>Marasmiineae</taxon>
        <taxon>Mycenaceae</taxon>
        <taxon>Mycena</taxon>
    </lineage>
</organism>
<comment type="caution">
    <text evidence="10">The sequence shown here is derived from an EMBL/GenBank/DDBJ whole genome shotgun (WGS) entry which is preliminary data.</text>
</comment>
<protein>
    <recommendedName>
        <fullName evidence="9">NADH dehydrogenase [ubiquinone] iron-sulfur protein 4, mitochondrial</fullName>
    </recommendedName>
</protein>
<proteinExistence type="inferred from homology"/>
<comment type="similarity">
    <text evidence="1 9">Belongs to the complex I NDUFS4 subunit family.</text>
</comment>
<dbReference type="Gene3D" id="3.30.160.190">
    <property type="entry name" value="atu1810 like domain"/>
    <property type="match status" value="1"/>
</dbReference>
<evidence type="ECO:0000256" key="1">
    <source>
        <dbReference type="ARBA" id="ARBA00005882"/>
    </source>
</evidence>
<dbReference type="AlphaFoldDB" id="A0AAD7P1G0"/>
<dbReference type="InterPro" id="IPR038532">
    <property type="entry name" value="NDUFS4-like_sf"/>
</dbReference>
<dbReference type="PANTHER" id="PTHR12219:SF8">
    <property type="entry name" value="NADH DEHYDROGENASE [UBIQUINONE] IRON-SULFUR PROTEIN 4, MITOCHONDRIAL"/>
    <property type="match status" value="1"/>
</dbReference>